<keyword evidence="2" id="KW-1185">Reference proteome</keyword>
<dbReference type="EMBL" id="MU003539">
    <property type="protein sequence ID" value="KAF2464155.1"/>
    <property type="molecule type" value="Genomic_DNA"/>
</dbReference>
<protein>
    <submittedName>
        <fullName evidence="1">Cytochrome P450</fullName>
    </submittedName>
</protein>
<comment type="caution">
    <text evidence="1">The sequence shown here is derived from an EMBL/GenBank/DDBJ whole genome shotgun (WGS) entry which is preliminary data.</text>
</comment>
<proteinExistence type="predicted"/>
<name>A0ACB6QCC8_9PLEO</name>
<evidence type="ECO:0000313" key="2">
    <source>
        <dbReference type="Proteomes" id="UP000799755"/>
    </source>
</evidence>
<reference evidence="1" key="1">
    <citation type="journal article" date="2020" name="Stud. Mycol.">
        <title>101 Dothideomycetes genomes: a test case for predicting lifestyles and emergence of pathogens.</title>
        <authorList>
            <person name="Haridas S."/>
            <person name="Albert R."/>
            <person name="Binder M."/>
            <person name="Bloem J."/>
            <person name="Labutti K."/>
            <person name="Salamov A."/>
            <person name="Andreopoulos B."/>
            <person name="Baker S."/>
            <person name="Barry K."/>
            <person name="Bills G."/>
            <person name="Bluhm B."/>
            <person name="Cannon C."/>
            <person name="Castanera R."/>
            <person name="Culley D."/>
            <person name="Daum C."/>
            <person name="Ezra D."/>
            <person name="Gonzalez J."/>
            <person name="Henrissat B."/>
            <person name="Kuo A."/>
            <person name="Liang C."/>
            <person name="Lipzen A."/>
            <person name="Lutzoni F."/>
            <person name="Magnuson J."/>
            <person name="Mondo S."/>
            <person name="Nolan M."/>
            <person name="Ohm R."/>
            <person name="Pangilinan J."/>
            <person name="Park H.-J."/>
            <person name="Ramirez L."/>
            <person name="Alfaro M."/>
            <person name="Sun H."/>
            <person name="Tritt A."/>
            <person name="Yoshinaga Y."/>
            <person name="Zwiers L.-H."/>
            <person name="Turgeon B."/>
            <person name="Goodwin S."/>
            <person name="Spatafora J."/>
            <person name="Crous P."/>
            <person name="Grigoriev I."/>
        </authorList>
    </citation>
    <scope>NUCLEOTIDE SEQUENCE</scope>
    <source>
        <strain evidence="1">ATCC 200398</strain>
    </source>
</reference>
<dbReference type="Proteomes" id="UP000799755">
    <property type="component" value="Unassembled WGS sequence"/>
</dbReference>
<sequence length="478" mass="53926">MHFRRPTGLPIKYRSFALGKCFFNLDFILDAPFMILRAYKDLDGRSFAVPALNEYQVLACSGPDIQSVSEASEDKLSFHAAMTDRLKHKYTMFGFEHNDIDPHNAIPGRTIKVLLRIHLPAIRPMIEKRINEGFNYMLGSSSPDSDGWMSVSTFGLARSITERVNAQICLGTELADSPNFMEAASRYSHDAILAAEICRQLPSVLTPLIAPVIMKWSGAMHKVQASLQRVVEARIQGSSRGSNQPMDCLQWIIQSSHTNAQRAPGRLLQQAGAIFFASSHQMPMALVYAIYTLCVNPEYVKLLREEASSKLDKEASNPFKRLILLDAFLRESARLNPLDALSIQKKVMQPFDLPSGARIPAGNLVAVPQQAILRNEHLYPDPESFNPFRYLSPPGQPQAKDFTTRYTDVNTSYPYWGSPRKPCPGRWYVSETMKLAILHLIMNYDVKLVDEQAPRSFFWTTALVPRMDTKILLKTRSK</sequence>
<gene>
    <name evidence="1" type="ORF">BDR25DRAFT_381590</name>
</gene>
<accession>A0ACB6QCC8</accession>
<evidence type="ECO:0000313" key="1">
    <source>
        <dbReference type="EMBL" id="KAF2464155.1"/>
    </source>
</evidence>
<organism evidence="1 2">
    <name type="scientific">Lindgomyces ingoldianus</name>
    <dbReference type="NCBI Taxonomy" id="673940"/>
    <lineage>
        <taxon>Eukaryota</taxon>
        <taxon>Fungi</taxon>
        <taxon>Dikarya</taxon>
        <taxon>Ascomycota</taxon>
        <taxon>Pezizomycotina</taxon>
        <taxon>Dothideomycetes</taxon>
        <taxon>Pleosporomycetidae</taxon>
        <taxon>Pleosporales</taxon>
        <taxon>Lindgomycetaceae</taxon>
        <taxon>Lindgomyces</taxon>
    </lineage>
</organism>